<sequence length="258" mass="29227">MDYLYSIILALVQAVTEFLPISSSGHLIIFHQFLRSEILNNLTFDVVLHAGTFLAVLIYFFSDIVRLVKGFFFTVFKFKIGHDFNQQLPWLLVIGTIPAALIGYFFDSFIEQTFRSVIWVVVMLVFGGLLFIYYERRSQKNRNLDSMSFADSLIIGLAQVLAFIPGTSRSGITIVAAMSQDFKRSEAAKFSFLLSLPVILGATIRKVSQISLADFSEFIFVFILGAAVSALFGYLVIKYFMKFVERHSLTVFAAYRFA</sequence>
<feature type="transmembrane region" description="Helical" evidence="14">
    <location>
        <begin position="190"/>
        <end position="212"/>
    </location>
</feature>
<dbReference type="Proteomes" id="UP000230543">
    <property type="component" value="Unassembled WGS sequence"/>
</dbReference>
<evidence type="ECO:0000256" key="9">
    <source>
        <dbReference type="ARBA" id="ARBA00023136"/>
    </source>
</evidence>
<feature type="transmembrane region" description="Helical" evidence="14">
    <location>
        <begin position="88"/>
        <end position="105"/>
    </location>
</feature>
<feature type="transmembrane region" description="Helical" evidence="14">
    <location>
        <begin position="6"/>
        <end position="30"/>
    </location>
</feature>
<keyword evidence="10" id="KW-0046">Antibiotic resistance</keyword>
<evidence type="ECO:0000256" key="12">
    <source>
        <dbReference type="ARBA" id="ARBA00032932"/>
    </source>
</evidence>
<evidence type="ECO:0000256" key="13">
    <source>
        <dbReference type="ARBA" id="ARBA00047594"/>
    </source>
</evidence>
<dbReference type="EC" id="3.6.1.27" evidence="3"/>
<comment type="caution">
    <text evidence="15">The sequence shown here is derived from an EMBL/GenBank/DDBJ whole genome shotgun (WGS) entry which is preliminary data.</text>
</comment>
<dbReference type="HAMAP" id="MF_01006">
    <property type="entry name" value="Undec_diphosphatase"/>
    <property type="match status" value="1"/>
</dbReference>
<evidence type="ECO:0000256" key="4">
    <source>
        <dbReference type="ARBA" id="ARBA00021581"/>
    </source>
</evidence>
<keyword evidence="7" id="KW-0378">Hydrolase</keyword>
<feature type="non-terminal residue" evidence="15">
    <location>
        <position position="258"/>
    </location>
</feature>
<dbReference type="GO" id="GO:0005886">
    <property type="term" value="C:plasma membrane"/>
    <property type="evidence" value="ECO:0007669"/>
    <property type="project" value="UniProtKB-SubCell"/>
</dbReference>
<evidence type="ECO:0000313" key="15">
    <source>
        <dbReference type="EMBL" id="PIT90669.1"/>
    </source>
</evidence>
<comment type="similarity">
    <text evidence="2">Belongs to the UppP family.</text>
</comment>
<accession>A0A2M6WCZ7</accession>
<evidence type="ECO:0000256" key="7">
    <source>
        <dbReference type="ARBA" id="ARBA00022801"/>
    </source>
</evidence>
<reference evidence="16" key="1">
    <citation type="submission" date="2017-09" db="EMBL/GenBank/DDBJ databases">
        <title>Depth-based differentiation of microbial function through sediment-hosted aquifers and enrichment of novel symbionts in the deep terrestrial subsurface.</title>
        <authorList>
            <person name="Probst A.J."/>
            <person name="Ladd B."/>
            <person name="Jarett J.K."/>
            <person name="Geller-Mcgrath D.E."/>
            <person name="Sieber C.M.K."/>
            <person name="Emerson J.B."/>
            <person name="Anantharaman K."/>
            <person name="Thomas B.C."/>
            <person name="Malmstrom R."/>
            <person name="Stieglmeier M."/>
            <person name="Klingl A."/>
            <person name="Woyke T."/>
            <person name="Ryan C.M."/>
            <person name="Banfield J.F."/>
        </authorList>
    </citation>
    <scope>NUCLEOTIDE SEQUENCE [LARGE SCALE GENOMIC DNA]</scope>
</reference>
<evidence type="ECO:0000256" key="2">
    <source>
        <dbReference type="ARBA" id="ARBA00010621"/>
    </source>
</evidence>
<evidence type="ECO:0000256" key="8">
    <source>
        <dbReference type="ARBA" id="ARBA00022989"/>
    </source>
</evidence>
<keyword evidence="9 14" id="KW-0472">Membrane</keyword>
<feature type="transmembrane region" description="Helical" evidence="14">
    <location>
        <begin position="117"/>
        <end position="134"/>
    </location>
</feature>
<evidence type="ECO:0000256" key="1">
    <source>
        <dbReference type="ARBA" id="ARBA00004651"/>
    </source>
</evidence>
<dbReference type="PANTHER" id="PTHR30622:SF4">
    <property type="entry name" value="UNDECAPRENYL-DIPHOSPHATASE"/>
    <property type="match status" value="1"/>
</dbReference>
<dbReference type="Pfam" id="PF02673">
    <property type="entry name" value="BacA"/>
    <property type="match status" value="1"/>
</dbReference>
<evidence type="ECO:0000256" key="11">
    <source>
        <dbReference type="ARBA" id="ARBA00032707"/>
    </source>
</evidence>
<dbReference type="InterPro" id="IPR003824">
    <property type="entry name" value="UppP"/>
</dbReference>
<feature type="transmembrane region" description="Helical" evidence="14">
    <location>
        <begin position="42"/>
        <end position="61"/>
    </location>
</feature>
<name>A0A2M6WCZ7_9BACT</name>
<evidence type="ECO:0000313" key="16">
    <source>
        <dbReference type="Proteomes" id="UP000230543"/>
    </source>
</evidence>
<evidence type="ECO:0000256" key="6">
    <source>
        <dbReference type="ARBA" id="ARBA00022692"/>
    </source>
</evidence>
<dbReference type="GO" id="GO:0050380">
    <property type="term" value="F:undecaprenyl-diphosphatase activity"/>
    <property type="evidence" value="ECO:0007669"/>
    <property type="project" value="UniProtKB-EC"/>
</dbReference>
<organism evidence="15 16">
    <name type="scientific">Candidatus Komeilibacteria bacterium CG10_big_fil_rev_8_21_14_0_10_41_13</name>
    <dbReference type="NCBI Taxonomy" id="1974476"/>
    <lineage>
        <taxon>Bacteria</taxon>
        <taxon>Candidatus Komeiliibacteriota</taxon>
    </lineage>
</organism>
<keyword evidence="6 14" id="KW-0812">Transmembrane</keyword>
<comment type="catalytic activity">
    <reaction evidence="13">
        <text>di-trans,octa-cis-undecaprenyl diphosphate + H2O = di-trans,octa-cis-undecaprenyl phosphate + phosphate + H(+)</text>
        <dbReference type="Rhea" id="RHEA:28094"/>
        <dbReference type="ChEBI" id="CHEBI:15377"/>
        <dbReference type="ChEBI" id="CHEBI:15378"/>
        <dbReference type="ChEBI" id="CHEBI:43474"/>
        <dbReference type="ChEBI" id="CHEBI:58405"/>
        <dbReference type="ChEBI" id="CHEBI:60392"/>
        <dbReference type="EC" id="3.6.1.27"/>
    </reaction>
</comment>
<protein>
    <recommendedName>
        <fullName evidence="4">Undecaprenyl-diphosphatase</fullName>
        <ecNumber evidence="3">3.6.1.27</ecNumber>
    </recommendedName>
    <alternativeName>
        <fullName evidence="12">Bacitracin resistance protein</fullName>
    </alternativeName>
    <alternativeName>
        <fullName evidence="11">Undecaprenyl pyrophosphate phosphatase</fullName>
    </alternativeName>
</protein>
<dbReference type="AlphaFoldDB" id="A0A2M6WCZ7"/>
<evidence type="ECO:0000256" key="10">
    <source>
        <dbReference type="ARBA" id="ARBA00023251"/>
    </source>
</evidence>
<evidence type="ECO:0000256" key="5">
    <source>
        <dbReference type="ARBA" id="ARBA00022475"/>
    </source>
</evidence>
<dbReference type="GO" id="GO:0046677">
    <property type="term" value="P:response to antibiotic"/>
    <property type="evidence" value="ECO:0007669"/>
    <property type="project" value="UniProtKB-KW"/>
</dbReference>
<dbReference type="EMBL" id="PFBO01000028">
    <property type="protein sequence ID" value="PIT90669.1"/>
    <property type="molecule type" value="Genomic_DNA"/>
</dbReference>
<keyword evidence="5" id="KW-1003">Cell membrane</keyword>
<comment type="subcellular location">
    <subcellularLocation>
        <location evidence="1">Cell membrane</location>
        <topology evidence="1">Multi-pass membrane protein</topology>
    </subcellularLocation>
</comment>
<proteinExistence type="inferred from homology"/>
<gene>
    <name evidence="15" type="ORF">COU22_00935</name>
</gene>
<dbReference type="PANTHER" id="PTHR30622">
    <property type="entry name" value="UNDECAPRENYL-DIPHOSPHATASE"/>
    <property type="match status" value="1"/>
</dbReference>
<keyword evidence="8 14" id="KW-1133">Transmembrane helix</keyword>
<evidence type="ECO:0000256" key="14">
    <source>
        <dbReference type="SAM" id="Phobius"/>
    </source>
</evidence>
<feature type="transmembrane region" description="Helical" evidence="14">
    <location>
        <begin position="218"/>
        <end position="237"/>
    </location>
</feature>
<evidence type="ECO:0000256" key="3">
    <source>
        <dbReference type="ARBA" id="ARBA00012374"/>
    </source>
</evidence>